<feature type="transmembrane region" description="Helical" evidence="7">
    <location>
        <begin position="352"/>
        <end position="371"/>
    </location>
</feature>
<feature type="region of interest" description="Disordered" evidence="6">
    <location>
        <begin position="1"/>
        <end position="24"/>
    </location>
</feature>
<keyword evidence="9" id="KW-1185">Reference proteome</keyword>
<dbReference type="InterPro" id="IPR050833">
    <property type="entry name" value="Poly_Biosynth_Transport"/>
</dbReference>
<sequence length="857" mass="88558">MAETQVHETAAAPSGGGPTPSGSGHGGDSLFKNAYFLMLSTGVSAVLGLGFWLVAARYYSEEAVGQGSAAIAAMRLLASITATTMIGAVVRFVPRAGRATGPLVWRAYAASSVVVALAAVVFLLTLDLWGASYAPLGTAEAGALFVAACVAWALLTLQDGVLTGLRKAEWVPAGNAVFSVGKLILLAVFATTLPVLGIFVSWAVAIAFSTLPLGWLIFRRLIPRQAAADHDVQPPEVREMGRFLAGDSLGALFSLAMINLLPVMVAVNFSAAENGYFYVAYTVGGTMEFMAINMASSLTAHASHDPRRLADGVRGALRRMTLLLVPVVLFLVAFAPQILAPFDEGYAEHGSTVLRLLALGALPRIVVELYIGVLRVQGRTGMLAAVQGTMCVLVLGSAVMLFTPAGIAGAGWAVLGSMTVVALGCAPGLRAVLRGGDGGGRRSGGADGPGAVPAGAGLRGGRDPGPGTSYGTRWARLNATAGYGTSWARRAAYEHGRTDEAAREDTVALFIGRPGYEREALEADTLAVIVRRPRDPDADAVSAPDADAASAPGTEPATEGDAASAVGTERPAASGRGAKSDANDVRSDLDGHSDFEAGPGPAAAPVPEAGSRSEFGESVTDFGDDEGEGEGGVGPIPERLLRPVLWLLLGIATVVLLVASRELPWLGAGVTEAELTGRELLRELPLSALVAGALLLVVFVASVTLCVATDPWLPGTALGSAVLTLYAAPVALGREPEAVGGAFYTETAGFLAEAAGHDGPGPLLRWAPLVLQLLCLVPLWLLLAKAGGRLSWQGRWGVVYLAAVGGWVWRAELAPLAPQLLLLLVLAVPLLSLRRLAPATDTTQPPHHTRPNGMSRD</sequence>
<dbReference type="AlphaFoldDB" id="A0A086MZK1"/>
<feature type="transmembrane region" description="Helical" evidence="7">
    <location>
        <begin position="715"/>
        <end position="732"/>
    </location>
</feature>
<keyword evidence="5 7" id="KW-0472">Membrane</keyword>
<feature type="transmembrane region" description="Helical" evidence="7">
    <location>
        <begin position="170"/>
        <end position="190"/>
    </location>
</feature>
<feature type="transmembrane region" description="Helical" evidence="7">
    <location>
        <begin position="248"/>
        <end position="269"/>
    </location>
</feature>
<reference evidence="8 9" key="1">
    <citation type="submission" date="2014-05" db="EMBL/GenBank/DDBJ databases">
        <title>Complete genome sequence of the Streptomyces mutabilis TRM45540.</title>
        <authorList>
            <person name="Luo X."/>
            <person name="Zhang L."/>
        </authorList>
    </citation>
    <scope>NUCLEOTIDE SEQUENCE [LARGE SCALE GENOMIC DNA]</scope>
    <source>
        <strain evidence="8 9">TRM45540</strain>
    </source>
</reference>
<organism evidence="8 9">
    <name type="scientific">Streptomyces mutabilis</name>
    <dbReference type="NCBI Taxonomy" id="67332"/>
    <lineage>
        <taxon>Bacteria</taxon>
        <taxon>Bacillati</taxon>
        <taxon>Actinomycetota</taxon>
        <taxon>Actinomycetes</taxon>
        <taxon>Kitasatosporales</taxon>
        <taxon>Streptomycetaceae</taxon>
        <taxon>Streptomyces</taxon>
    </lineage>
</organism>
<dbReference type="STRING" id="1915400.FM21_26560"/>
<keyword evidence="2" id="KW-1003">Cell membrane</keyword>
<evidence type="ECO:0000256" key="1">
    <source>
        <dbReference type="ARBA" id="ARBA00004651"/>
    </source>
</evidence>
<evidence type="ECO:0000313" key="9">
    <source>
        <dbReference type="Proteomes" id="UP000029095"/>
    </source>
</evidence>
<feature type="transmembrane region" description="Helical" evidence="7">
    <location>
        <begin position="141"/>
        <end position="158"/>
    </location>
</feature>
<comment type="subcellular location">
    <subcellularLocation>
        <location evidence="1">Cell membrane</location>
        <topology evidence="1">Multi-pass membrane protein</topology>
    </subcellularLocation>
</comment>
<feature type="transmembrane region" description="Helical" evidence="7">
    <location>
        <begin position="196"/>
        <end position="218"/>
    </location>
</feature>
<feature type="transmembrane region" description="Helical" evidence="7">
    <location>
        <begin position="275"/>
        <end position="300"/>
    </location>
</feature>
<feature type="transmembrane region" description="Helical" evidence="7">
    <location>
        <begin position="794"/>
        <end position="810"/>
    </location>
</feature>
<dbReference type="PANTHER" id="PTHR30250:SF11">
    <property type="entry name" value="O-ANTIGEN TRANSPORTER-RELATED"/>
    <property type="match status" value="1"/>
</dbReference>
<feature type="transmembrane region" description="Helical" evidence="7">
    <location>
        <begin position="686"/>
        <end position="708"/>
    </location>
</feature>
<gene>
    <name evidence="8" type="ORF">FM21_26560</name>
</gene>
<evidence type="ECO:0000256" key="3">
    <source>
        <dbReference type="ARBA" id="ARBA00022692"/>
    </source>
</evidence>
<feature type="compositionally biased region" description="Gly residues" evidence="6">
    <location>
        <begin position="14"/>
        <end position="24"/>
    </location>
</feature>
<dbReference type="Proteomes" id="UP000029095">
    <property type="component" value="Unassembled WGS sequence"/>
</dbReference>
<evidence type="ECO:0000256" key="4">
    <source>
        <dbReference type="ARBA" id="ARBA00022989"/>
    </source>
</evidence>
<dbReference type="RefSeq" id="WP_043381193.1">
    <property type="nucleotide sequence ID" value="NZ_KN039947.1"/>
</dbReference>
<feature type="transmembrane region" description="Helical" evidence="7">
    <location>
        <begin position="105"/>
        <end position="129"/>
    </location>
</feature>
<comment type="caution">
    <text evidence="8">The sequence shown here is derived from an EMBL/GenBank/DDBJ whole genome shotgun (WGS) entry which is preliminary data.</text>
</comment>
<feature type="transmembrane region" description="Helical" evidence="7">
    <location>
        <begin position="321"/>
        <end position="340"/>
    </location>
</feature>
<evidence type="ECO:0000256" key="2">
    <source>
        <dbReference type="ARBA" id="ARBA00022475"/>
    </source>
</evidence>
<feature type="transmembrane region" description="Helical" evidence="7">
    <location>
        <begin position="763"/>
        <end position="782"/>
    </location>
</feature>
<feature type="transmembrane region" description="Helical" evidence="7">
    <location>
        <begin position="816"/>
        <end position="833"/>
    </location>
</feature>
<feature type="compositionally biased region" description="Low complexity" evidence="6">
    <location>
        <begin position="539"/>
        <end position="552"/>
    </location>
</feature>
<dbReference type="HOGENOM" id="CLU_012614_0_0_11"/>
<evidence type="ECO:0000256" key="7">
    <source>
        <dbReference type="SAM" id="Phobius"/>
    </source>
</evidence>
<feature type="transmembrane region" description="Helical" evidence="7">
    <location>
        <begin position="34"/>
        <end position="55"/>
    </location>
</feature>
<feature type="compositionally biased region" description="Low complexity" evidence="6">
    <location>
        <begin position="596"/>
        <end position="610"/>
    </location>
</feature>
<evidence type="ECO:0008006" key="10">
    <source>
        <dbReference type="Google" id="ProtNLM"/>
    </source>
</evidence>
<feature type="transmembrane region" description="Helical" evidence="7">
    <location>
        <begin position="67"/>
        <end position="93"/>
    </location>
</feature>
<name>A0A086MZK1_9ACTN</name>
<feature type="region of interest" description="Disordered" evidence="6">
    <location>
        <begin position="439"/>
        <end position="470"/>
    </location>
</feature>
<feature type="compositionally biased region" description="Basic and acidic residues" evidence="6">
    <location>
        <begin position="578"/>
        <end position="595"/>
    </location>
</feature>
<dbReference type="GO" id="GO:0005886">
    <property type="term" value="C:plasma membrane"/>
    <property type="evidence" value="ECO:0007669"/>
    <property type="project" value="UniProtKB-SubCell"/>
</dbReference>
<dbReference type="PANTHER" id="PTHR30250">
    <property type="entry name" value="PST FAMILY PREDICTED COLANIC ACID TRANSPORTER"/>
    <property type="match status" value="1"/>
</dbReference>
<protein>
    <recommendedName>
        <fullName evidence="10">Lipopolysaccharide biosynthesis protein</fullName>
    </recommendedName>
</protein>
<evidence type="ECO:0000256" key="5">
    <source>
        <dbReference type="ARBA" id="ARBA00023136"/>
    </source>
</evidence>
<feature type="compositionally biased region" description="Gly residues" evidence="6">
    <location>
        <begin position="439"/>
        <end position="448"/>
    </location>
</feature>
<feature type="region of interest" description="Disordered" evidence="6">
    <location>
        <begin position="536"/>
        <end position="635"/>
    </location>
</feature>
<keyword evidence="4 7" id="KW-1133">Transmembrane helix</keyword>
<keyword evidence="3 7" id="KW-0812">Transmembrane</keyword>
<evidence type="ECO:0000256" key="6">
    <source>
        <dbReference type="SAM" id="MobiDB-lite"/>
    </source>
</evidence>
<accession>A0A086MZK1</accession>
<evidence type="ECO:0000313" key="8">
    <source>
        <dbReference type="EMBL" id="KFG74319.1"/>
    </source>
</evidence>
<feature type="transmembrane region" description="Helical" evidence="7">
    <location>
        <begin position="644"/>
        <end position="666"/>
    </location>
</feature>
<proteinExistence type="predicted"/>
<dbReference type="EMBL" id="JNFQ01000002">
    <property type="protein sequence ID" value="KFG74319.1"/>
    <property type="molecule type" value="Genomic_DNA"/>
</dbReference>
<feature type="transmembrane region" description="Helical" evidence="7">
    <location>
        <begin position="409"/>
        <end position="433"/>
    </location>
</feature>
<feature type="transmembrane region" description="Helical" evidence="7">
    <location>
        <begin position="383"/>
        <end position="403"/>
    </location>
</feature>